<proteinExistence type="predicted"/>
<evidence type="ECO:0000313" key="3">
    <source>
        <dbReference type="Proteomes" id="UP001347796"/>
    </source>
</evidence>
<dbReference type="PROSITE" id="PS50209">
    <property type="entry name" value="CARD"/>
    <property type="match status" value="1"/>
</dbReference>
<evidence type="ECO:0000313" key="2">
    <source>
        <dbReference type="EMBL" id="KAK6167809.1"/>
    </source>
</evidence>
<dbReference type="InterPro" id="IPR001315">
    <property type="entry name" value="CARD"/>
</dbReference>
<protein>
    <recommendedName>
        <fullName evidence="1">CARD domain-containing protein</fullName>
    </recommendedName>
</protein>
<accession>A0AAN8IZD0</accession>
<dbReference type="Proteomes" id="UP001347796">
    <property type="component" value="Unassembled WGS sequence"/>
</dbReference>
<dbReference type="Gene3D" id="1.10.533.10">
    <property type="entry name" value="Death Domain, Fas"/>
    <property type="match status" value="1"/>
</dbReference>
<dbReference type="Pfam" id="PF00619">
    <property type="entry name" value="CARD"/>
    <property type="match status" value="1"/>
</dbReference>
<dbReference type="GO" id="GO:0042981">
    <property type="term" value="P:regulation of apoptotic process"/>
    <property type="evidence" value="ECO:0007669"/>
    <property type="project" value="InterPro"/>
</dbReference>
<dbReference type="CDD" id="cd01671">
    <property type="entry name" value="CARD"/>
    <property type="match status" value="1"/>
</dbReference>
<feature type="domain" description="CARD" evidence="1">
    <location>
        <begin position="9"/>
        <end position="98"/>
    </location>
</feature>
<reference evidence="2 3" key="1">
    <citation type="submission" date="2024-01" db="EMBL/GenBank/DDBJ databases">
        <title>The genome of the rayed Mediterranean limpet Patella caerulea (Linnaeus, 1758).</title>
        <authorList>
            <person name="Anh-Thu Weber A."/>
            <person name="Halstead-Nussloch G."/>
        </authorList>
    </citation>
    <scope>NUCLEOTIDE SEQUENCE [LARGE SCALE GENOMIC DNA]</scope>
    <source>
        <strain evidence="2">AATW-2023a</strain>
        <tissue evidence="2">Whole specimen</tissue>
    </source>
</reference>
<gene>
    <name evidence="2" type="ORF">SNE40_021749</name>
</gene>
<dbReference type="AlphaFoldDB" id="A0AAN8IZD0"/>
<name>A0AAN8IZD0_PATCE</name>
<dbReference type="SUPFAM" id="SSF47986">
    <property type="entry name" value="DEATH domain"/>
    <property type="match status" value="1"/>
</dbReference>
<sequence>MQKQSSERIPDEHMAILQPHHDYMLDKIDPEPIVHSMFSKEIFSLDDKEQVLKADNRRNKMVIFLKLLYRSGSNAYPVFYEALENSGYVEMIKLFDDQDKQNRTSEPTFDLK</sequence>
<dbReference type="EMBL" id="JAZGQO010000018">
    <property type="protein sequence ID" value="KAK6167809.1"/>
    <property type="molecule type" value="Genomic_DNA"/>
</dbReference>
<comment type="caution">
    <text evidence="2">The sequence shown here is derived from an EMBL/GenBank/DDBJ whole genome shotgun (WGS) entry which is preliminary data.</text>
</comment>
<evidence type="ECO:0000259" key="1">
    <source>
        <dbReference type="PROSITE" id="PS50209"/>
    </source>
</evidence>
<dbReference type="InterPro" id="IPR011029">
    <property type="entry name" value="DEATH-like_dom_sf"/>
</dbReference>
<organism evidence="2 3">
    <name type="scientific">Patella caerulea</name>
    <name type="common">Rayed Mediterranean limpet</name>
    <dbReference type="NCBI Taxonomy" id="87958"/>
    <lineage>
        <taxon>Eukaryota</taxon>
        <taxon>Metazoa</taxon>
        <taxon>Spiralia</taxon>
        <taxon>Lophotrochozoa</taxon>
        <taxon>Mollusca</taxon>
        <taxon>Gastropoda</taxon>
        <taxon>Patellogastropoda</taxon>
        <taxon>Patelloidea</taxon>
        <taxon>Patellidae</taxon>
        <taxon>Patella</taxon>
    </lineage>
</organism>
<keyword evidence="3" id="KW-1185">Reference proteome</keyword>